<organism evidence="2 3">
    <name type="scientific">Qipengyuania gaetbuli</name>
    <dbReference type="NCBI Taxonomy" id="266952"/>
    <lineage>
        <taxon>Bacteria</taxon>
        <taxon>Pseudomonadati</taxon>
        <taxon>Pseudomonadota</taxon>
        <taxon>Alphaproteobacteria</taxon>
        <taxon>Sphingomonadales</taxon>
        <taxon>Erythrobacteraceae</taxon>
        <taxon>Qipengyuania</taxon>
    </lineage>
</organism>
<gene>
    <name evidence="2" type="ORF">GRI42_09915</name>
</gene>
<feature type="domain" description="VOC" evidence="1">
    <location>
        <begin position="1"/>
        <end position="124"/>
    </location>
</feature>
<dbReference type="RefSeq" id="WP_160608338.1">
    <property type="nucleotide sequence ID" value="NZ_WTYF01000004.1"/>
</dbReference>
<dbReference type="EMBL" id="WTYF01000004">
    <property type="protein sequence ID" value="MXO51616.1"/>
    <property type="molecule type" value="Genomic_DNA"/>
</dbReference>
<protein>
    <submittedName>
        <fullName evidence="2">VOC family protein</fullName>
    </submittedName>
</protein>
<dbReference type="PANTHER" id="PTHR35006:SF1">
    <property type="entry name" value="BLL2941 PROTEIN"/>
    <property type="match status" value="1"/>
</dbReference>
<evidence type="ECO:0000313" key="2">
    <source>
        <dbReference type="EMBL" id="MXO51616.1"/>
    </source>
</evidence>
<dbReference type="InterPro" id="IPR037523">
    <property type="entry name" value="VOC_core"/>
</dbReference>
<sequence length="125" mass="13376">MFNHLTIGASDIERSRRFYDATFAAIGGPAAQDDPKGRLVYRHDGGVLVVGKPINGEPPTVANGNTIGFRVASSQMVDAWHEAGCANGGMTVEDPPGPRSSPFGEMYLAYLRDPDGHKLCGVCWL</sequence>
<dbReference type="Gene3D" id="3.10.180.10">
    <property type="entry name" value="2,3-Dihydroxybiphenyl 1,2-Dioxygenase, domain 1"/>
    <property type="match status" value="1"/>
</dbReference>
<accession>A0A844Y1B9</accession>
<comment type="caution">
    <text evidence="2">The sequence shown here is derived from an EMBL/GenBank/DDBJ whole genome shotgun (WGS) entry which is preliminary data.</text>
</comment>
<dbReference type="Pfam" id="PF00903">
    <property type="entry name" value="Glyoxalase"/>
    <property type="match status" value="1"/>
</dbReference>
<dbReference type="CDD" id="cd07262">
    <property type="entry name" value="VOC_like"/>
    <property type="match status" value="1"/>
</dbReference>
<dbReference type="OrthoDB" id="9807407at2"/>
<proteinExistence type="predicted"/>
<dbReference type="PANTHER" id="PTHR35006">
    <property type="entry name" value="GLYOXALASE FAMILY PROTEIN (AFU_ORTHOLOGUE AFUA_5G14830)"/>
    <property type="match status" value="1"/>
</dbReference>
<dbReference type="SUPFAM" id="SSF54593">
    <property type="entry name" value="Glyoxalase/Bleomycin resistance protein/Dihydroxybiphenyl dioxygenase"/>
    <property type="match status" value="1"/>
</dbReference>
<evidence type="ECO:0000313" key="3">
    <source>
        <dbReference type="Proteomes" id="UP000444185"/>
    </source>
</evidence>
<evidence type="ECO:0000259" key="1">
    <source>
        <dbReference type="PROSITE" id="PS51819"/>
    </source>
</evidence>
<dbReference type="InterPro" id="IPR004360">
    <property type="entry name" value="Glyas_Fos-R_dOase_dom"/>
</dbReference>
<keyword evidence="3" id="KW-1185">Reference proteome</keyword>
<reference evidence="2 3" key="1">
    <citation type="submission" date="2019-12" db="EMBL/GenBank/DDBJ databases">
        <title>Genomic-based taxomic classification of the family Erythrobacteraceae.</title>
        <authorList>
            <person name="Xu L."/>
        </authorList>
    </citation>
    <scope>NUCLEOTIDE SEQUENCE [LARGE SCALE GENOMIC DNA]</scope>
    <source>
        <strain evidence="2 3">DSM 16225</strain>
    </source>
</reference>
<dbReference type="Proteomes" id="UP000444185">
    <property type="component" value="Unassembled WGS sequence"/>
</dbReference>
<dbReference type="AlphaFoldDB" id="A0A844Y1B9"/>
<dbReference type="PROSITE" id="PS51819">
    <property type="entry name" value="VOC"/>
    <property type="match status" value="1"/>
</dbReference>
<dbReference type="InterPro" id="IPR029068">
    <property type="entry name" value="Glyas_Bleomycin-R_OHBP_Dase"/>
</dbReference>
<name>A0A844Y1B9_9SPHN</name>